<evidence type="ECO:0008006" key="2">
    <source>
        <dbReference type="Google" id="ProtNLM"/>
    </source>
</evidence>
<dbReference type="EMBL" id="MN739457">
    <property type="protein sequence ID" value="QHT05580.1"/>
    <property type="molecule type" value="Genomic_DNA"/>
</dbReference>
<accession>A0A6C0CNV8</accession>
<name>A0A6C0CNV8_9ZZZZ</name>
<evidence type="ECO:0000313" key="1">
    <source>
        <dbReference type="EMBL" id="QHT05580.1"/>
    </source>
</evidence>
<protein>
    <recommendedName>
        <fullName evidence="2">Thioredoxin-like fold domain-containing protein</fullName>
    </recommendedName>
</protein>
<sequence>MSLLIFSPKCNHSLDIIEYVNSNAQLKRLVQYHNINVMGIPPQYKNKITRVPTMLTKNGKILVGNEIKNWLESLLPAKELESCDFGNCAMTTLDGESNQDMFGLEDYGRTLQPPMTKELQDKINQTVSDAYTDIKK</sequence>
<organism evidence="1">
    <name type="scientific">viral metagenome</name>
    <dbReference type="NCBI Taxonomy" id="1070528"/>
    <lineage>
        <taxon>unclassified sequences</taxon>
        <taxon>metagenomes</taxon>
        <taxon>organismal metagenomes</taxon>
    </lineage>
</organism>
<dbReference type="AlphaFoldDB" id="A0A6C0CNV8"/>
<proteinExistence type="predicted"/>
<reference evidence="1" key="1">
    <citation type="journal article" date="2020" name="Nature">
        <title>Giant virus diversity and host interactions through global metagenomics.</title>
        <authorList>
            <person name="Schulz F."/>
            <person name="Roux S."/>
            <person name="Paez-Espino D."/>
            <person name="Jungbluth S."/>
            <person name="Walsh D.A."/>
            <person name="Denef V.J."/>
            <person name="McMahon K.D."/>
            <person name="Konstantinidis K.T."/>
            <person name="Eloe-Fadrosh E.A."/>
            <person name="Kyrpides N.C."/>
            <person name="Woyke T."/>
        </authorList>
    </citation>
    <scope>NUCLEOTIDE SEQUENCE</scope>
    <source>
        <strain evidence="1">GVMAG-M-3300021389-45</strain>
    </source>
</reference>